<feature type="region of interest" description="Disordered" evidence="4">
    <location>
        <begin position="269"/>
        <end position="343"/>
    </location>
</feature>
<protein>
    <recommendedName>
        <fullName evidence="5">HTH myb-type domain-containing protein</fullName>
    </recommendedName>
</protein>
<proteinExistence type="predicted"/>
<dbReference type="InterPro" id="IPR046955">
    <property type="entry name" value="PHR1-like"/>
</dbReference>
<accession>A0ABP1C2U4</accession>
<evidence type="ECO:0000256" key="2">
    <source>
        <dbReference type="ARBA" id="ARBA00023163"/>
    </source>
</evidence>
<keyword evidence="3" id="KW-0539">Nucleus</keyword>
<reference evidence="6" key="1">
    <citation type="submission" date="2024-03" db="EMBL/GenBank/DDBJ databases">
        <authorList>
            <consortium name="ELIXIR-Norway"/>
            <consortium name="Elixir Norway"/>
        </authorList>
    </citation>
    <scope>NUCLEOTIDE SEQUENCE</scope>
</reference>
<dbReference type="NCBIfam" id="TIGR01557">
    <property type="entry name" value="myb_SHAQKYF"/>
    <property type="match status" value="1"/>
</dbReference>
<dbReference type="Pfam" id="PF00249">
    <property type="entry name" value="Myb_DNA-binding"/>
    <property type="match status" value="1"/>
</dbReference>
<dbReference type="Gene3D" id="1.10.10.60">
    <property type="entry name" value="Homeodomain-like"/>
    <property type="match status" value="1"/>
</dbReference>
<evidence type="ECO:0000256" key="4">
    <source>
        <dbReference type="SAM" id="MobiDB-lite"/>
    </source>
</evidence>
<name>A0ABP1C2U4_9BRYO</name>
<dbReference type="PANTHER" id="PTHR31499">
    <property type="entry name" value="MYB FAMILY TRANSCRIPTION FACTOR PHL11"/>
    <property type="match status" value="1"/>
</dbReference>
<dbReference type="InterPro" id="IPR009057">
    <property type="entry name" value="Homeodomain-like_sf"/>
</dbReference>
<dbReference type="InterPro" id="IPR017930">
    <property type="entry name" value="Myb_dom"/>
</dbReference>
<feature type="compositionally biased region" description="Polar residues" evidence="4">
    <location>
        <begin position="377"/>
        <end position="389"/>
    </location>
</feature>
<dbReference type="InterPro" id="IPR001005">
    <property type="entry name" value="SANT/Myb"/>
</dbReference>
<feature type="domain" description="HTH myb-type" evidence="5">
    <location>
        <begin position="48"/>
        <end position="105"/>
    </location>
</feature>
<dbReference type="EMBL" id="OZ023710">
    <property type="protein sequence ID" value="CAK9883133.1"/>
    <property type="molecule type" value="Genomic_DNA"/>
</dbReference>
<dbReference type="SUPFAM" id="SSF46689">
    <property type="entry name" value="Homeodomain-like"/>
    <property type="match status" value="1"/>
</dbReference>
<dbReference type="PROSITE" id="PS51294">
    <property type="entry name" value="HTH_MYB"/>
    <property type="match status" value="1"/>
</dbReference>
<evidence type="ECO:0000256" key="1">
    <source>
        <dbReference type="ARBA" id="ARBA00023015"/>
    </source>
</evidence>
<dbReference type="InterPro" id="IPR025756">
    <property type="entry name" value="Myb_CC_LHEQLE"/>
</dbReference>
<evidence type="ECO:0000313" key="7">
    <source>
        <dbReference type="Proteomes" id="UP001497522"/>
    </source>
</evidence>
<keyword evidence="7" id="KW-1185">Reference proteome</keyword>
<dbReference type="PANTHER" id="PTHR31499:SF43">
    <property type="entry name" value="MYB FAMILY TRANSCRIPTION FACTOR APL"/>
    <property type="match status" value="1"/>
</dbReference>
<evidence type="ECO:0000259" key="5">
    <source>
        <dbReference type="PROSITE" id="PS51294"/>
    </source>
</evidence>
<dbReference type="Proteomes" id="UP001497522">
    <property type="component" value="Chromosome 9"/>
</dbReference>
<feature type="region of interest" description="Disordered" evidence="4">
    <location>
        <begin position="1"/>
        <end position="48"/>
    </location>
</feature>
<feature type="region of interest" description="Disordered" evidence="4">
    <location>
        <begin position="369"/>
        <end position="436"/>
    </location>
</feature>
<keyword evidence="1" id="KW-0805">Transcription regulation</keyword>
<dbReference type="InterPro" id="IPR006447">
    <property type="entry name" value="Myb_dom_plants"/>
</dbReference>
<feature type="compositionally biased region" description="Polar residues" evidence="4">
    <location>
        <begin position="312"/>
        <end position="336"/>
    </location>
</feature>
<evidence type="ECO:0000313" key="6">
    <source>
        <dbReference type="EMBL" id="CAK9883133.1"/>
    </source>
</evidence>
<feature type="compositionally biased region" description="Polar residues" evidence="4">
    <location>
        <begin position="18"/>
        <end position="27"/>
    </location>
</feature>
<feature type="compositionally biased region" description="Low complexity" evidence="4">
    <location>
        <begin position="269"/>
        <end position="289"/>
    </location>
</feature>
<sequence>MYQMKKYTSPGLIPHRTQIPSPNYQDRSSLYGGSFSGDGGGLTSPDPKPRLRWTPELHERFVDAVMQLGGSDKATPKSVMRVMGIKGLTLYHLKSHLQKFRLGKKLHSDLTNVHDTNKDGLSHGMLQKKSHSSKHLNSNIYGIQITESILLQMEVQHHLQQQLEVQRSLQMRIEAQGKYLQSILEKAKETLAGHTSSSPGLEAAHAKLAELASKVTNDPVLMGHGSFSLMSLPPGMINNPEFLQHGVDLQGGGGGGGRGALSLPHLWQQQQQLIPRQQSRVSDSSSQKSYLTSLTANKPEDSGGASVGGEHQTATEGGSNKSSFQAGGISKSMQHGQSNKASSSSSYANYMMQQGSLAGAGGALSSSAFALEPPTSRRPTALQSMQAEESLNGAGDGSPHTSSSAASSLQPGKNRYHHGEMGAASPSHIRSSAATPTLATPPYVKVEGSLDLNPGNGIRMLRGSELDLNSYGWER</sequence>
<dbReference type="Pfam" id="PF14379">
    <property type="entry name" value="Myb_CC_LHEQLE"/>
    <property type="match status" value="1"/>
</dbReference>
<gene>
    <name evidence="6" type="ORF">CSSPJE1EN2_LOCUS24384</name>
</gene>
<keyword evidence="2" id="KW-0804">Transcription</keyword>
<organism evidence="6 7">
    <name type="scientific">Sphagnum jensenii</name>
    <dbReference type="NCBI Taxonomy" id="128206"/>
    <lineage>
        <taxon>Eukaryota</taxon>
        <taxon>Viridiplantae</taxon>
        <taxon>Streptophyta</taxon>
        <taxon>Embryophyta</taxon>
        <taxon>Bryophyta</taxon>
        <taxon>Sphagnophytina</taxon>
        <taxon>Sphagnopsida</taxon>
        <taxon>Sphagnales</taxon>
        <taxon>Sphagnaceae</taxon>
        <taxon>Sphagnum</taxon>
    </lineage>
</organism>
<evidence type="ECO:0000256" key="3">
    <source>
        <dbReference type="ARBA" id="ARBA00023242"/>
    </source>
</evidence>